<sequence length="237" mass="26960">MESKTSSRPSSSSSSHPQSPDSTIYHIYFDNIVHTNFTITKSPAKQTPLYYVQNSYFTPNTPDMTLHAGTNQSGPLLAQCKFVLFSTGTKIGLGNGVDDMIWEDLTRESKDHSRYRYEIDLDMDEDESGNVTVSKKRSRPRRAFLWKRTHSVGVDDSMPSKLSTSNFKLVEEETGEVVAVFANNGAKSWRKKGKLEILHKEGLVGKGRRFELMVLMGALAVVERERRRGMQWRYDQL</sequence>
<dbReference type="AlphaFoldDB" id="A0A2B7Y7G9"/>
<accession>A0A2B7Y7G9</accession>
<keyword evidence="2" id="KW-1185">Reference proteome</keyword>
<protein>
    <submittedName>
        <fullName evidence="1">Uncharacterized protein</fullName>
    </submittedName>
</protein>
<dbReference type="OrthoDB" id="3431997at2759"/>
<organism evidence="1 2">
    <name type="scientific">Helicocarpus griseus UAMH5409</name>
    <dbReference type="NCBI Taxonomy" id="1447875"/>
    <lineage>
        <taxon>Eukaryota</taxon>
        <taxon>Fungi</taxon>
        <taxon>Dikarya</taxon>
        <taxon>Ascomycota</taxon>
        <taxon>Pezizomycotina</taxon>
        <taxon>Eurotiomycetes</taxon>
        <taxon>Eurotiomycetidae</taxon>
        <taxon>Onygenales</taxon>
        <taxon>Ajellomycetaceae</taxon>
        <taxon>Helicocarpus</taxon>
    </lineage>
</organism>
<evidence type="ECO:0000313" key="2">
    <source>
        <dbReference type="Proteomes" id="UP000223968"/>
    </source>
</evidence>
<proteinExistence type="predicted"/>
<evidence type="ECO:0000313" key="1">
    <source>
        <dbReference type="EMBL" id="PGH16983.1"/>
    </source>
</evidence>
<reference evidence="1 2" key="1">
    <citation type="submission" date="2017-10" db="EMBL/GenBank/DDBJ databases">
        <title>Comparative genomics in systemic dimorphic fungi from Ajellomycetaceae.</title>
        <authorList>
            <person name="Munoz J.F."/>
            <person name="Mcewen J.G."/>
            <person name="Clay O.K."/>
            <person name="Cuomo C.A."/>
        </authorList>
    </citation>
    <scope>NUCLEOTIDE SEQUENCE [LARGE SCALE GENOMIC DNA]</scope>
    <source>
        <strain evidence="1 2">UAMH5409</strain>
    </source>
</reference>
<comment type="caution">
    <text evidence="1">The sequence shown here is derived from an EMBL/GenBank/DDBJ whole genome shotgun (WGS) entry which is preliminary data.</text>
</comment>
<dbReference type="EMBL" id="PDNB01000013">
    <property type="protein sequence ID" value="PGH16983.1"/>
    <property type="molecule type" value="Genomic_DNA"/>
</dbReference>
<name>A0A2B7Y7G9_9EURO</name>
<dbReference type="Proteomes" id="UP000223968">
    <property type="component" value="Unassembled WGS sequence"/>
</dbReference>
<gene>
    <name evidence="1" type="ORF">AJ79_01367</name>
</gene>